<sequence>MTRRRILEMVCVVHLTAIAMPAAAQQDVAAAKRLFDQGLADMQAGKHDTGCPALAESQRLDPRPGTLFTLAFCESSWGHVATADARLDEYIRLYDRLPPDQQARQGDRRTLAKEERDRLAPDIPELTMTLAPGAPSRTVVKRDGQVIGAAAMGMALPVDPGAHVLTTQAPGGPVWEQHITTAKGEKKSVVLEVKPPPPVVPSTPGPPIFPSKNTRTPPVEQSSGSGRKMAAYAIGGVGLAGLAVGGLLGGLVISKKGALDQHCGKAIGSSDPTACDDTGLDAAQSIKSLGLGSTIAFALGAVGLGTAAVLYFTAPETKNTRAGSNAAWISAGVLSVGPGGVLVGSQGAF</sequence>
<accession>A0ABT5ENU4</accession>
<evidence type="ECO:0000313" key="4">
    <source>
        <dbReference type="EMBL" id="MDC0743124.1"/>
    </source>
</evidence>
<protein>
    <submittedName>
        <fullName evidence="4">Uncharacterized protein</fullName>
    </submittedName>
</protein>
<keyword evidence="5" id="KW-1185">Reference proteome</keyword>
<evidence type="ECO:0000256" key="2">
    <source>
        <dbReference type="SAM" id="Phobius"/>
    </source>
</evidence>
<keyword evidence="2" id="KW-0472">Membrane</keyword>
<gene>
    <name evidence="4" type="ORF">POL67_17370</name>
</gene>
<dbReference type="RefSeq" id="WP_271918487.1">
    <property type="nucleotide sequence ID" value="NZ_JAQNDO010000001.1"/>
</dbReference>
<organism evidence="4 5">
    <name type="scientific">Polyangium mundeleinium</name>
    <dbReference type="NCBI Taxonomy" id="2995306"/>
    <lineage>
        <taxon>Bacteria</taxon>
        <taxon>Pseudomonadati</taxon>
        <taxon>Myxococcota</taxon>
        <taxon>Polyangia</taxon>
        <taxon>Polyangiales</taxon>
        <taxon>Polyangiaceae</taxon>
        <taxon>Polyangium</taxon>
    </lineage>
</organism>
<evidence type="ECO:0000256" key="3">
    <source>
        <dbReference type="SAM" id="SignalP"/>
    </source>
</evidence>
<comment type="caution">
    <text evidence="4">The sequence shown here is derived from an EMBL/GenBank/DDBJ whole genome shotgun (WGS) entry which is preliminary data.</text>
</comment>
<feature type="transmembrane region" description="Helical" evidence="2">
    <location>
        <begin position="295"/>
        <end position="314"/>
    </location>
</feature>
<feature type="compositionally biased region" description="Pro residues" evidence="1">
    <location>
        <begin position="196"/>
        <end position="209"/>
    </location>
</feature>
<evidence type="ECO:0000256" key="1">
    <source>
        <dbReference type="SAM" id="MobiDB-lite"/>
    </source>
</evidence>
<name>A0ABT5ENU4_9BACT</name>
<keyword evidence="2" id="KW-1133">Transmembrane helix</keyword>
<evidence type="ECO:0000313" key="5">
    <source>
        <dbReference type="Proteomes" id="UP001221411"/>
    </source>
</evidence>
<proteinExistence type="predicted"/>
<dbReference type="Proteomes" id="UP001221411">
    <property type="component" value="Unassembled WGS sequence"/>
</dbReference>
<reference evidence="4 5" key="1">
    <citation type="submission" date="2022-11" db="EMBL/GenBank/DDBJ databases">
        <title>Minimal conservation of predation-associated metabolite biosynthetic gene clusters underscores biosynthetic potential of Myxococcota including descriptions for ten novel species: Archangium lansinium sp. nov., Myxococcus landrumus sp. nov., Nannocystis bai.</title>
        <authorList>
            <person name="Ahearne A."/>
            <person name="Stevens C."/>
            <person name="Dowd S."/>
        </authorList>
    </citation>
    <scope>NUCLEOTIDE SEQUENCE [LARGE SCALE GENOMIC DNA]</scope>
    <source>
        <strain evidence="4 5">RJM3</strain>
    </source>
</reference>
<feature type="region of interest" description="Disordered" evidence="1">
    <location>
        <begin position="196"/>
        <end position="224"/>
    </location>
</feature>
<feature type="signal peptide" evidence="3">
    <location>
        <begin position="1"/>
        <end position="24"/>
    </location>
</feature>
<feature type="transmembrane region" description="Helical" evidence="2">
    <location>
        <begin position="326"/>
        <end position="344"/>
    </location>
</feature>
<dbReference type="EMBL" id="JAQNDO010000001">
    <property type="protein sequence ID" value="MDC0743124.1"/>
    <property type="molecule type" value="Genomic_DNA"/>
</dbReference>
<keyword evidence="2" id="KW-0812">Transmembrane</keyword>
<feature type="chain" id="PRO_5046154663" evidence="3">
    <location>
        <begin position="25"/>
        <end position="349"/>
    </location>
</feature>
<feature type="transmembrane region" description="Helical" evidence="2">
    <location>
        <begin position="229"/>
        <end position="253"/>
    </location>
</feature>
<keyword evidence="3" id="KW-0732">Signal</keyword>
<feature type="compositionally biased region" description="Polar residues" evidence="1">
    <location>
        <begin position="211"/>
        <end position="224"/>
    </location>
</feature>